<feature type="region of interest" description="Disordered" evidence="13">
    <location>
        <begin position="384"/>
        <end position="404"/>
    </location>
</feature>
<dbReference type="Proteomes" id="UP000008066">
    <property type="component" value="Unassembled WGS sequence"/>
</dbReference>
<evidence type="ECO:0000256" key="15">
    <source>
        <dbReference type="SAM" id="SignalP"/>
    </source>
</evidence>
<accession>G0S0M3</accession>
<keyword evidence="14" id="KW-0812">Transmembrane</keyword>
<dbReference type="AlphaFoldDB" id="G0S0M3"/>
<evidence type="ECO:0000256" key="4">
    <source>
        <dbReference type="ARBA" id="ARBA00022676"/>
    </source>
</evidence>
<keyword evidence="4" id="KW-0328">Glycosyltransferase</keyword>
<keyword evidence="14" id="KW-1133">Transmembrane helix</keyword>
<comment type="subcellular location">
    <subcellularLocation>
        <location evidence="2">Membrane</location>
    </subcellularLocation>
</comment>
<dbReference type="InterPro" id="IPR050546">
    <property type="entry name" value="Glycosyl_Hydrlase_16"/>
</dbReference>
<keyword evidence="8 14" id="KW-0472">Membrane</keyword>
<dbReference type="eggNOG" id="ENOG502QVQI">
    <property type="taxonomic scope" value="Eukaryota"/>
</dbReference>
<dbReference type="RefSeq" id="XP_006691575.1">
    <property type="nucleotide sequence ID" value="XM_006691512.1"/>
</dbReference>
<feature type="compositionally biased region" description="Gly residues" evidence="13">
    <location>
        <begin position="501"/>
        <end position="523"/>
    </location>
</feature>
<dbReference type="PANTHER" id="PTHR10963:SF27">
    <property type="entry name" value="GLYCOSIDASE-RELATED"/>
    <property type="match status" value="1"/>
</dbReference>
<name>G0S0M3_CHATD</name>
<evidence type="ECO:0000313" key="17">
    <source>
        <dbReference type="EMBL" id="EGS22583.1"/>
    </source>
</evidence>
<evidence type="ECO:0000256" key="10">
    <source>
        <dbReference type="ARBA" id="ARBA00023295"/>
    </source>
</evidence>
<dbReference type="GO" id="GO:0016020">
    <property type="term" value="C:membrane"/>
    <property type="evidence" value="ECO:0007669"/>
    <property type="project" value="UniProtKB-SubCell"/>
</dbReference>
<sequence>MWLSRSILSPAIALLGWSALYQPAAAQVTTDCNPMNKTCPPDPALGTEYFFNFNRTPLFQAWETKVGPVTYDPEYGAKFTINKQGDSPTIRSRFYIFWGRTEIMLKASPGTGIISSVMFLSDNLDEIDWEFFGGNTTVAQSNYFGKGLQDHHNAGYHVIDGNVQSDYHNYTTVWTKDYLDFYVDGNRVRRLLPEDAKDGYTYPQTPMRLSLGIWAGGDPSLPEGTREWAGGTTDYSQGPFDMYVKSVYIEDFSKGAKEYVFTDKSGSWESIKIVEGNSTVYEALHKEPEKTIAERWADLPQAAKLAVYSGAAALGAIMIGSALLYCIRQRRRGAREAKLAEQRAEQERLELERFKKAGIDPDSFASNASEYNAKEMRREGLMDDDSYSISTPVNPASPLDNGANNLNRGSAVGMTVTTGAGAAVGAAAAAVPPSPHSPTSPRSPHGPMSPTTNGPPNRSFTSPAPGRVASPAPSQRSFTGMDRSASPGVGQPPRSYTTGPGFEGGGGNQGYWGNNGGNQGRFR</sequence>
<evidence type="ECO:0000256" key="13">
    <source>
        <dbReference type="SAM" id="MobiDB-lite"/>
    </source>
</evidence>
<organism evidence="18">
    <name type="scientific">Chaetomium thermophilum (strain DSM 1495 / CBS 144.50 / IMI 039719)</name>
    <name type="common">Thermochaetoides thermophila</name>
    <dbReference type="NCBI Taxonomy" id="759272"/>
    <lineage>
        <taxon>Eukaryota</taxon>
        <taxon>Fungi</taxon>
        <taxon>Dikarya</taxon>
        <taxon>Ascomycota</taxon>
        <taxon>Pezizomycotina</taxon>
        <taxon>Sordariomycetes</taxon>
        <taxon>Sordariomycetidae</taxon>
        <taxon>Sordariales</taxon>
        <taxon>Chaetomiaceae</taxon>
        <taxon>Thermochaetoides</taxon>
    </lineage>
</organism>
<feature type="signal peptide" evidence="15">
    <location>
        <begin position="1"/>
        <end position="26"/>
    </location>
</feature>
<dbReference type="OMA" id="TEHTWWF"/>
<dbReference type="Gene3D" id="2.60.120.200">
    <property type="match status" value="1"/>
</dbReference>
<dbReference type="KEGG" id="cthr:CTHT_0010520"/>
<dbReference type="InterPro" id="IPR000757">
    <property type="entry name" value="Beta-glucanase-like"/>
</dbReference>
<keyword evidence="18" id="KW-1185">Reference proteome</keyword>
<evidence type="ECO:0000256" key="11">
    <source>
        <dbReference type="ARBA" id="ARBA00023316"/>
    </source>
</evidence>
<evidence type="ECO:0000313" key="18">
    <source>
        <dbReference type="Proteomes" id="UP000008066"/>
    </source>
</evidence>
<keyword evidence="10" id="KW-0326">Glycosidase</keyword>
<dbReference type="GeneID" id="18255090"/>
<comment type="similarity">
    <text evidence="12">Belongs to the glycosyl hydrolase 16 family. CRH1 subfamily.</text>
</comment>
<evidence type="ECO:0000256" key="12">
    <source>
        <dbReference type="ARBA" id="ARBA00038074"/>
    </source>
</evidence>
<dbReference type="GO" id="GO:0008843">
    <property type="term" value="F:endochitinase activity"/>
    <property type="evidence" value="ECO:0007669"/>
    <property type="project" value="UniProtKB-EC"/>
</dbReference>
<dbReference type="HOGENOM" id="CLU_027506_1_0_1"/>
<keyword evidence="5" id="KW-0808">Transferase</keyword>
<dbReference type="GO" id="GO:0031505">
    <property type="term" value="P:fungal-type cell wall organization"/>
    <property type="evidence" value="ECO:0007669"/>
    <property type="project" value="TreeGrafter"/>
</dbReference>
<evidence type="ECO:0000256" key="3">
    <source>
        <dbReference type="ARBA" id="ARBA00012729"/>
    </source>
</evidence>
<reference evidence="17 18" key="1">
    <citation type="journal article" date="2011" name="Cell">
        <title>Insight into structure and assembly of the nuclear pore complex by utilizing the genome of a eukaryotic thermophile.</title>
        <authorList>
            <person name="Amlacher S."/>
            <person name="Sarges P."/>
            <person name="Flemming D."/>
            <person name="van Noort V."/>
            <person name="Kunze R."/>
            <person name="Devos D.P."/>
            <person name="Arumugam M."/>
            <person name="Bork P."/>
            <person name="Hurt E."/>
        </authorList>
    </citation>
    <scope>NUCLEOTIDE SEQUENCE [LARGE SCALE GENOMIC DNA]</scope>
    <source>
        <strain evidence="18">DSM 1495 / CBS 144.50 / IMI 039719</strain>
    </source>
</reference>
<evidence type="ECO:0000256" key="9">
    <source>
        <dbReference type="ARBA" id="ARBA00023180"/>
    </source>
</evidence>
<dbReference type="InterPro" id="IPR013320">
    <property type="entry name" value="ConA-like_dom_sf"/>
</dbReference>
<feature type="compositionally biased region" description="Polar residues" evidence="13">
    <location>
        <begin position="449"/>
        <end position="462"/>
    </location>
</feature>
<dbReference type="GO" id="GO:0016757">
    <property type="term" value="F:glycosyltransferase activity"/>
    <property type="evidence" value="ECO:0007669"/>
    <property type="project" value="UniProtKB-KW"/>
</dbReference>
<dbReference type="OrthoDB" id="4781at2759"/>
<dbReference type="PROSITE" id="PS51762">
    <property type="entry name" value="GH16_2"/>
    <property type="match status" value="1"/>
</dbReference>
<keyword evidence="6 15" id="KW-0732">Signal</keyword>
<keyword evidence="7 17" id="KW-0378">Hydrolase</keyword>
<dbReference type="CDD" id="cd02183">
    <property type="entry name" value="GH16_fungal_CRH1_transglycosylase"/>
    <property type="match status" value="1"/>
</dbReference>
<dbReference type="GO" id="GO:0005975">
    <property type="term" value="P:carbohydrate metabolic process"/>
    <property type="evidence" value="ECO:0007669"/>
    <property type="project" value="InterPro"/>
</dbReference>
<feature type="chain" id="PRO_5003409168" description="chitinase" evidence="15">
    <location>
        <begin position="27"/>
        <end position="523"/>
    </location>
</feature>
<dbReference type="EC" id="3.2.1.14" evidence="3"/>
<feature type="region of interest" description="Disordered" evidence="13">
    <location>
        <begin position="427"/>
        <end position="523"/>
    </location>
</feature>
<evidence type="ECO:0000259" key="16">
    <source>
        <dbReference type="PROSITE" id="PS51762"/>
    </source>
</evidence>
<evidence type="ECO:0000256" key="14">
    <source>
        <dbReference type="SAM" id="Phobius"/>
    </source>
</evidence>
<evidence type="ECO:0000256" key="5">
    <source>
        <dbReference type="ARBA" id="ARBA00022679"/>
    </source>
</evidence>
<evidence type="ECO:0000256" key="7">
    <source>
        <dbReference type="ARBA" id="ARBA00022801"/>
    </source>
</evidence>
<keyword evidence="9" id="KW-0325">Glycoprotein</keyword>
<evidence type="ECO:0000256" key="6">
    <source>
        <dbReference type="ARBA" id="ARBA00022729"/>
    </source>
</evidence>
<evidence type="ECO:0000256" key="1">
    <source>
        <dbReference type="ARBA" id="ARBA00000822"/>
    </source>
</evidence>
<evidence type="ECO:0000256" key="2">
    <source>
        <dbReference type="ARBA" id="ARBA00004370"/>
    </source>
</evidence>
<keyword evidence="11" id="KW-0961">Cell wall biogenesis/degradation</keyword>
<dbReference type="SUPFAM" id="SSF49899">
    <property type="entry name" value="Concanavalin A-like lectins/glucanases"/>
    <property type="match status" value="1"/>
</dbReference>
<gene>
    <name evidence="17" type="ORF">CTHT_0010520</name>
</gene>
<proteinExistence type="inferred from homology"/>
<dbReference type="PANTHER" id="PTHR10963">
    <property type="entry name" value="GLYCOSYL HYDROLASE-RELATED"/>
    <property type="match status" value="1"/>
</dbReference>
<dbReference type="GO" id="GO:0009277">
    <property type="term" value="C:fungal-type cell wall"/>
    <property type="evidence" value="ECO:0007669"/>
    <property type="project" value="TreeGrafter"/>
</dbReference>
<evidence type="ECO:0000256" key="8">
    <source>
        <dbReference type="ARBA" id="ARBA00023136"/>
    </source>
</evidence>
<comment type="catalytic activity">
    <reaction evidence="1">
        <text>Random endo-hydrolysis of N-acetyl-beta-D-glucosaminide (1-&gt;4)-beta-linkages in chitin and chitodextrins.</text>
        <dbReference type="EC" id="3.2.1.14"/>
    </reaction>
</comment>
<dbReference type="EMBL" id="GL988039">
    <property type="protein sequence ID" value="EGS22583.1"/>
    <property type="molecule type" value="Genomic_DNA"/>
</dbReference>
<dbReference type="Pfam" id="PF00722">
    <property type="entry name" value="Glyco_hydro_16"/>
    <property type="match status" value="1"/>
</dbReference>
<feature type="transmembrane region" description="Helical" evidence="14">
    <location>
        <begin position="305"/>
        <end position="327"/>
    </location>
</feature>
<protein>
    <recommendedName>
        <fullName evidence="3">chitinase</fullName>
        <ecNumber evidence="3">3.2.1.14</ecNumber>
    </recommendedName>
</protein>
<feature type="domain" description="GH16" evidence="16">
    <location>
        <begin position="15"/>
        <end position="244"/>
    </location>
</feature>